<reference evidence="1" key="1">
    <citation type="submission" date="2020-05" db="EMBL/GenBank/DDBJ databases">
        <authorList>
            <person name="Chiriac C."/>
            <person name="Salcher M."/>
            <person name="Ghai R."/>
            <person name="Kavagutti S V."/>
        </authorList>
    </citation>
    <scope>NUCLEOTIDE SEQUENCE</scope>
</reference>
<organism evidence="1">
    <name type="scientific">uncultured Caudovirales phage</name>
    <dbReference type="NCBI Taxonomy" id="2100421"/>
    <lineage>
        <taxon>Viruses</taxon>
        <taxon>Duplodnaviria</taxon>
        <taxon>Heunggongvirae</taxon>
        <taxon>Uroviricota</taxon>
        <taxon>Caudoviricetes</taxon>
        <taxon>Peduoviridae</taxon>
        <taxon>Maltschvirus</taxon>
        <taxon>Maltschvirus maltsch</taxon>
    </lineage>
</organism>
<accession>A0A6J7WRI3</accession>
<gene>
    <name evidence="1" type="ORF">UFOVP247_14</name>
</gene>
<evidence type="ECO:0000313" key="1">
    <source>
        <dbReference type="EMBL" id="CAB5220619.1"/>
    </source>
</evidence>
<protein>
    <submittedName>
        <fullName evidence="1">Uncharacterized protein</fullName>
    </submittedName>
</protein>
<name>A0A6J7WRI3_9CAUD</name>
<dbReference type="Pfam" id="PF20319">
    <property type="entry name" value="DUF6614"/>
    <property type="match status" value="1"/>
</dbReference>
<dbReference type="EMBL" id="LR798288">
    <property type="protein sequence ID" value="CAB5220619.1"/>
    <property type="molecule type" value="Genomic_DNA"/>
</dbReference>
<proteinExistence type="predicted"/>
<dbReference type="InterPro" id="IPR046722">
    <property type="entry name" value="DUF6614"/>
</dbReference>
<sequence length="107" mass="12844">MDIYHVWANKEGEISDYEWVEKMKSFLAHLVDEGKMVSYRITRCKMGFRSLDIPEWHIMMEFNDMAQMDNAFKRVAKREGDLEAKHISFNQFVGDDIHHALYRDWPD</sequence>